<proteinExistence type="inferred from homology"/>
<evidence type="ECO:0000313" key="13">
    <source>
        <dbReference type="Proteomes" id="UP000051906"/>
    </source>
</evidence>
<dbReference type="EMBL" id="JQCA01000038">
    <property type="protein sequence ID" value="KRO04280.1"/>
    <property type="molecule type" value="Genomic_DNA"/>
</dbReference>
<evidence type="ECO:0000313" key="12">
    <source>
        <dbReference type="EMBL" id="KRO04280.1"/>
    </source>
</evidence>
<dbReference type="PANTHER" id="PTHR33909:SF1">
    <property type="entry name" value="SEC TRANSLOCON ACCESSORY COMPLEX SUBUNIT YAJC"/>
    <property type="match status" value="1"/>
</dbReference>
<dbReference type="GO" id="GO:0005886">
    <property type="term" value="C:plasma membrane"/>
    <property type="evidence" value="ECO:0007669"/>
    <property type="project" value="UniProtKB-SubCell"/>
</dbReference>
<dbReference type="PATRIC" id="fig|616990.3.peg.1618"/>
<keyword evidence="4" id="KW-1003">Cell membrane</keyword>
<comment type="similarity">
    <text evidence="2">Belongs to the YajC family.</text>
</comment>
<dbReference type="SMART" id="SM01323">
    <property type="entry name" value="YajC"/>
    <property type="match status" value="1"/>
</dbReference>
<feature type="region of interest" description="Disordered" evidence="10">
    <location>
        <begin position="100"/>
        <end position="138"/>
    </location>
</feature>
<dbReference type="InterPro" id="IPR003849">
    <property type="entry name" value="Preprotein_translocase_YajC"/>
</dbReference>
<evidence type="ECO:0000256" key="11">
    <source>
        <dbReference type="SAM" id="Phobius"/>
    </source>
</evidence>
<dbReference type="GO" id="GO:0015031">
    <property type="term" value="P:protein transport"/>
    <property type="evidence" value="ECO:0007669"/>
    <property type="project" value="UniProtKB-KW"/>
</dbReference>
<dbReference type="RefSeq" id="WP_272947290.1">
    <property type="nucleotide sequence ID" value="NZ_JQCA01000038.1"/>
</dbReference>
<evidence type="ECO:0000256" key="7">
    <source>
        <dbReference type="ARBA" id="ARBA00022989"/>
    </source>
</evidence>
<evidence type="ECO:0000256" key="6">
    <source>
        <dbReference type="ARBA" id="ARBA00022927"/>
    </source>
</evidence>
<reference evidence="12 13" key="1">
    <citation type="journal article" date="2015" name="Genome Announc.">
        <title>Expanding the biotechnology potential of lactobacilli through comparative genomics of 213 strains and associated genera.</title>
        <authorList>
            <person name="Sun Z."/>
            <person name="Harris H.M."/>
            <person name="McCann A."/>
            <person name="Guo C."/>
            <person name="Argimon S."/>
            <person name="Zhang W."/>
            <person name="Yang X."/>
            <person name="Jeffery I.B."/>
            <person name="Cooney J.C."/>
            <person name="Kagawa T.F."/>
            <person name="Liu W."/>
            <person name="Song Y."/>
            <person name="Salvetti E."/>
            <person name="Wrobel A."/>
            <person name="Rasinkangas P."/>
            <person name="Parkhill J."/>
            <person name="Rea M.C."/>
            <person name="O'Sullivan O."/>
            <person name="Ritari J."/>
            <person name="Douillard F.P."/>
            <person name="Paul Ross R."/>
            <person name="Yang R."/>
            <person name="Briner A.E."/>
            <person name="Felis G.E."/>
            <person name="de Vos W.M."/>
            <person name="Barrangou R."/>
            <person name="Klaenhammer T.R."/>
            <person name="Caufield P.W."/>
            <person name="Cui Y."/>
            <person name="Zhang H."/>
            <person name="O'Toole P.W."/>
        </authorList>
    </citation>
    <scope>NUCLEOTIDE SEQUENCE [LARGE SCALE GENOMIC DNA]</scope>
    <source>
        <strain evidence="12 13">DSM 22467</strain>
    </source>
</reference>
<evidence type="ECO:0000256" key="10">
    <source>
        <dbReference type="SAM" id="MobiDB-lite"/>
    </source>
</evidence>
<evidence type="ECO:0000256" key="9">
    <source>
        <dbReference type="ARBA" id="ARBA00023136"/>
    </source>
</evidence>
<organism evidence="12 13">
    <name type="scientific">Levilactobacillus paucivorans</name>
    <dbReference type="NCBI Taxonomy" id="616990"/>
    <lineage>
        <taxon>Bacteria</taxon>
        <taxon>Bacillati</taxon>
        <taxon>Bacillota</taxon>
        <taxon>Bacilli</taxon>
        <taxon>Lactobacillales</taxon>
        <taxon>Lactobacillaceae</taxon>
        <taxon>Levilactobacillus</taxon>
    </lineage>
</organism>
<evidence type="ECO:0000256" key="2">
    <source>
        <dbReference type="ARBA" id="ARBA00006742"/>
    </source>
</evidence>
<dbReference type="PANTHER" id="PTHR33909">
    <property type="entry name" value="SEC TRANSLOCON ACCESSORY COMPLEX SUBUNIT YAJC"/>
    <property type="match status" value="1"/>
</dbReference>
<evidence type="ECO:0000256" key="8">
    <source>
        <dbReference type="ARBA" id="ARBA00023010"/>
    </source>
</evidence>
<protein>
    <submittedName>
        <fullName evidence="12">Preprotein translocase subunit YajC</fullName>
    </submittedName>
</protein>
<feature type="transmembrane region" description="Helical" evidence="11">
    <location>
        <begin position="12"/>
        <end position="32"/>
    </location>
</feature>
<evidence type="ECO:0000256" key="5">
    <source>
        <dbReference type="ARBA" id="ARBA00022692"/>
    </source>
</evidence>
<accession>A0A0R2LRL7</accession>
<name>A0A0R2LRL7_9LACO</name>
<dbReference type="AlphaFoldDB" id="A0A0R2LRL7"/>
<keyword evidence="6" id="KW-0653">Protein transport</keyword>
<evidence type="ECO:0000256" key="4">
    <source>
        <dbReference type="ARBA" id="ARBA00022475"/>
    </source>
</evidence>
<dbReference type="Proteomes" id="UP000051906">
    <property type="component" value="Unassembled WGS sequence"/>
</dbReference>
<dbReference type="Pfam" id="PF02699">
    <property type="entry name" value="YajC"/>
    <property type="match status" value="1"/>
</dbReference>
<dbReference type="PRINTS" id="PR01853">
    <property type="entry name" value="YAJCTRNLCASE"/>
</dbReference>
<evidence type="ECO:0000256" key="1">
    <source>
        <dbReference type="ARBA" id="ARBA00004162"/>
    </source>
</evidence>
<keyword evidence="5 11" id="KW-0812">Transmembrane</keyword>
<keyword evidence="8" id="KW-0811">Translocation</keyword>
<feature type="compositionally biased region" description="Acidic residues" evidence="10">
    <location>
        <begin position="129"/>
        <end position="138"/>
    </location>
</feature>
<keyword evidence="9 11" id="KW-0472">Membrane</keyword>
<sequence length="138" mass="14922">MFGNLTVAAAKGSSLPTIAILVVFLVLMYFIMVRPQQKQQKKHREMMSQLKKGDHVVTIGRLHGVIDEINDTDKTATLDCDGIFLTFDLRAISAVSAQGPQAVAAPAEKEAEETPAESTDAEAKKDDVETSDSDSDAE</sequence>
<keyword evidence="13" id="KW-1185">Reference proteome</keyword>
<dbReference type="STRING" id="616990.IV54_GL001528"/>
<comment type="subcellular location">
    <subcellularLocation>
        <location evidence="1">Cell membrane</location>
        <topology evidence="1">Single-pass membrane protein</topology>
    </subcellularLocation>
</comment>
<gene>
    <name evidence="12" type="ORF">IV54_GL001528</name>
</gene>
<keyword evidence="7 11" id="KW-1133">Transmembrane helix</keyword>
<evidence type="ECO:0000256" key="3">
    <source>
        <dbReference type="ARBA" id="ARBA00022448"/>
    </source>
</evidence>
<comment type="caution">
    <text evidence="12">The sequence shown here is derived from an EMBL/GenBank/DDBJ whole genome shotgun (WGS) entry which is preliminary data.</text>
</comment>
<keyword evidence="3" id="KW-0813">Transport</keyword>
<dbReference type="NCBIfam" id="TIGR00739">
    <property type="entry name" value="yajC"/>
    <property type="match status" value="1"/>
</dbReference>